<accession>A0A1E8PZD9</accession>
<name>A0A1E8PZD9_9MYCO</name>
<keyword evidence="3" id="KW-1185">Reference proteome</keyword>
<dbReference type="EMBL" id="MCHX01000060">
    <property type="protein sequence ID" value="OFJ51638.1"/>
    <property type="molecule type" value="Genomic_DNA"/>
</dbReference>
<evidence type="ECO:0000259" key="1">
    <source>
        <dbReference type="PROSITE" id="PS50801"/>
    </source>
</evidence>
<dbReference type="RefSeq" id="WP_070355146.1">
    <property type="nucleotide sequence ID" value="NZ_CP043474.1"/>
</dbReference>
<dbReference type="OrthoDB" id="4735650at2"/>
<dbReference type="Gene3D" id="3.30.750.24">
    <property type="entry name" value="STAS domain"/>
    <property type="match status" value="1"/>
</dbReference>
<evidence type="ECO:0000313" key="3">
    <source>
        <dbReference type="Proteomes" id="UP000178953"/>
    </source>
</evidence>
<reference evidence="2 3" key="1">
    <citation type="submission" date="2016-09" db="EMBL/GenBank/DDBJ databases">
        <title>genome sequence of Mycobacterium sp. 739 SCH.</title>
        <authorList>
            <person name="Greninger A.L."/>
            <person name="Qin X."/>
            <person name="Jerome K."/>
            <person name="Vora S."/>
            <person name="Quinn K."/>
        </authorList>
    </citation>
    <scope>NUCLEOTIDE SEQUENCE [LARGE SCALE GENOMIC DNA]</scope>
    <source>
        <strain evidence="2 3">SCH</strain>
    </source>
</reference>
<dbReference type="Pfam" id="PF01740">
    <property type="entry name" value="STAS"/>
    <property type="match status" value="1"/>
</dbReference>
<comment type="caution">
    <text evidence="2">The sequence shown here is derived from an EMBL/GenBank/DDBJ whole genome shotgun (WGS) entry which is preliminary data.</text>
</comment>
<evidence type="ECO:0000313" key="2">
    <source>
        <dbReference type="EMBL" id="OFJ51638.1"/>
    </source>
</evidence>
<dbReference type="Proteomes" id="UP000178953">
    <property type="component" value="Unassembled WGS sequence"/>
</dbReference>
<dbReference type="InterPro" id="IPR036513">
    <property type="entry name" value="STAS_dom_sf"/>
</dbReference>
<dbReference type="AlphaFoldDB" id="A0A1E8PZD9"/>
<feature type="domain" description="STAS" evidence="1">
    <location>
        <begin position="38"/>
        <end position="103"/>
    </location>
</feature>
<dbReference type="PROSITE" id="PS50801">
    <property type="entry name" value="STAS"/>
    <property type="match status" value="1"/>
</dbReference>
<protein>
    <submittedName>
        <fullName evidence="2">Anti-anti-sigma factor</fullName>
    </submittedName>
</protein>
<dbReference type="SUPFAM" id="SSF52091">
    <property type="entry name" value="SpoIIaa-like"/>
    <property type="match status" value="1"/>
</dbReference>
<proteinExistence type="predicted"/>
<sequence>MGITARIPAPKSPFRYGNPAIDCAGAEVHTRCRQLASVMSVTGVVDEHNVECLAERARHCVIPEKAFILDLTAVTAFAKAGVDLLDAIDQACYDRGVEWSLVAGDAIAHALIAHTEDPQLPITRSVAEALHHFSDVVDERRRLLPILTKSA</sequence>
<gene>
    <name evidence="2" type="ORF">BEL07_21775</name>
</gene>
<organism evidence="2 3">
    <name type="scientific">Mycolicibacterium grossiae</name>
    <dbReference type="NCBI Taxonomy" id="1552759"/>
    <lineage>
        <taxon>Bacteria</taxon>
        <taxon>Bacillati</taxon>
        <taxon>Actinomycetota</taxon>
        <taxon>Actinomycetes</taxon>
        <taxon>Mycobacteriales</taxon>
        <taxon>Mycobacteriaceae</taxon>
        <taxon>Mycolicibacterium</taxon>
    </lineage>
</organism>
<dbReference type="InterPro" id="IPR002645">
    <property type="entry name" value="STAS_dom"/>
</dbReference>